<dbReference type="EMBL" id="NSLJ01000060">
    <property type="protein sequence ID" value="PDP41737.1"/>
    <property type="molecule type" value="Genomic_DNA"/>
</dbReference>
<keyword evidence="2" id="KW-0949">S-adenosyl-L-methionine</keyword>
<keyword evidence="5" id="KW-0411">Iron-sulfur</keyword>
<dbReference type="InterPro" id="IPR058240">
    <property type="entry name" value="rSAM_sf"/>
</dbReference>
<reference evidence="6 7" key="1">
    <citation type="submission" date="2017-09" db="EMBL/GenBank/DDBJ databases">
        <title>Phase variable restriction modification systems are present in the genome sequences of periodontal pathogens Prevotella intermedia, Tannerella forsythia and Porphyromonas gingivalis.</title>
        <authorList>
            <person name="Haigh R.D."/>
            <person name="Crawford L."/>
            <person name="Ralph J."/>
            <person name="Wanford J."/>
            <person name="Vartoukian S.R."/>
            <person name="Hijazib K."/>
            <person name="Wade W."/>
            <person name="Oggioni M.R."/>
        </authorList>
    </citation>
    <scope>NUCLEOTIDE SEQUENCE [LARGE SCALE GENOMIC DNA]</scope>
    <source>
        <strain evidence="6 7">WW11663</strain>
    </source>
</reference>
<evidence type="ECO:0008006" key="8">
    <source>
        <dbReference type="Google" id="ProtNLM"/>
    </source>
</evidence>
<dbReference type="NCBIfam" id="TIGR04150">
    <property type="entry name" value="pseudo_rSAM_GG"/>
    <property type="match status" value="1"/>
</dbReference>
<dbReference type="SUPFAM" id="SSF102114">
    <property type="entry name" value="Radical SAM enzymes"/>
    <property type="match status" value="1"/>
</dbReference>
<accession>A0A2A6E529</accession>
<protein>
    <recommendedName>
        <fullName evidence="8">TIGR04150 pseudo-rSAM protein</fullName>
    </recommendedName>
</protein>
<gene>
    <name evidence="6" type="ORF">CLI86_13390</name>
</gene>
<dbReference type="GO" id="GO:0046872">
    <property type="term" value="F:metal ion binding"/>
    <property type="evidence" value="ECO:0007669"/>
    <property type="project" value="UniProtKB-KW"/>
</dbReference>
<proteinExistence type="predicted"/>
<evidence type="ECO:0000256" key="3">
    <source>
        <dbReference type="ARBA" id="ARBA00022723"/>
    </source>
</evidence>
<dbReference type="GO" id="GO:0051536">
    <property type="term" value="F:iron-sulfur cluster binding"/>
    <property type="evidence" value="ECO:0007669"/>
    <property type="project" value="UniProtKB-KW"/>
</dbReference>
<evidence type="ECO:0000256" key="5">
    <source>
        <dbReference type="ARBA" id="ARBA00023014"/>
    </source>
</evidence>
<sequence length="422" mass="49775">MMLYLVKSLIMKYNTGKYLLYLEPSVFVFKRRSRILLYDSESSKKVIFDLTEPLKEIIDNLSNINNMYCVVLDDEALYDESVRAFVALLRDHYMADVIPNTIMPPIVIPPIMKCHADKSKEDIMHMQGTDVMQILNEITFHLNGECHQQCEFCLDYYKQFNCCYKDKGELPIKDVIRIIDNVIYGSISNKINFSGGNIFLYSKIEELFEYIRKTKIKSNLYFNYLNWNERYKEAIIDENFILHIYISAPINKEQIKSIIDSFKQKTDCLNFSFILRSEQELSFIYDIIDIFNIQQYTMLPFYDYNNIDFFRRMVYTDEKELISVTPTKRDIYKRQHVNLFDLGKLILSSSGKYYSNINFTPLGNISDDIIQIVGKEWMVGKSWKRIRSGFPCCDCIYQYLCPSPSNYELVIGQNNLCNVVFV</sequence>
<comment type="cofactor">
    <cofactor evidence="1">
        <name>[4Fe-4S] cluster</name>
        <dbReference type="ChEBI" id="CHEBI:49883"/>
    </cofactor>
</comment>
<keyword evidence="3" id="KW-0479">Metal-binding</keyword>
<dbReference type="InterPro" id="IPR013785">
    <property type="entry name" value="Aldolase_TIM"/>
</dbReference>
<dbReference type="AlphaFoldDB" id="A0A2A6E529"/>
<keyword evidence="4" id="KW-0408">Iron</keyword>
<dbReference type="Gene3D" id="3.20.20.70">
    <property type="entry name" value="Aldolase class I"/>
    <property type="match status" value="1"/>
</dbReference>
<dbReference type="InterPro" id="IPR026418">
    <property type="entry name" value="Pseudo_rSAM"/>
</dbReference>
<evidence type="ECO:0000256" key="1">
    <source>
        <dbReference type="ARBA" id="ARBA00001966"/>
    </source>
</evidence>
<dbReference type="InterPro" id="IPR007197">
    <property type="entry name" value="rSAM"/>
</dbReference>
<comment type="caution">
    <text evidence="6">The sequence shown here is derived from an EMBL/GenBank/DDBJ whole genome shotgun (WGS) entry which is preliminary data.</text>
</comment>
<dbReference type="SFLD" id="SFLDS00029">
    <property type="entry name" value="Radical_SAM"/>
    <property type="match status" value="1"/>
</dbReference>
<dbReference type="GO" id="GO:0003824">
    <property type="term" value="F:catalytic activity"/>
    <property type="evidence" value="ECO:0007669"/>
    <property type="project" value="InterPro"/>
</dbReference>
<evidence type="ECO:0000256" key="4">
    <source>
        <dbReference type="ARBA" id="ARBA00023004"/>
    </source>
</evidence>
<organism evidence="6 7">
    <name type="scientific">Tannerella forsythia</name>
    <name type="common">Bacteroides forsythus</name>
    <dbReference type="NCBI Taxonomy" id="28112"/>
    <lineage>
        <taxon>Bacteria</taxon>
        <taxon>Pseudomonadati</taxon>
        <taxon>Bacteroidota</taxon>
        <taxon>Bacteroidia</taxon>
        <taxon>Bacteroidales</taxon>
        <taxon>Tannerellaceae</taxon>
        <taxon>Tannerella</taxon>
    </lineage>
</organism>
<evidence type="ECO:0000256" key="2">
    <source>
        <dbReference type="ARBA" id="ARBA00022691"/>
    </source>
</evidence>
<evidence type="ECO:0000313" key="7">
    <source>
        <dbReference type="Proteomes" id="UP000219259"/>
    </source>
</evidence>
<name>A0A2A6E529_TANFO</name>
<evidence type="ECO:0000313" key="6">
    <source>
        <dbReference type="EMBL" id="PDP41737.1"/>
    </source>
</evidence>
<dbReference type="Proteomes" id="UP000219259">
    <property type="component" value="Unassembled WGS sequence"/>
</dbReference>